<dbReference type="Gene3D" id="1.10.287.110">
    <property type="entry name" value="DnaJ domain"/>
    <property type="match status" value="1"/>
</dbReference>
<evidence type="ECO:0000313" key="10">
    <source>
        <dbReference type="Proteomes" id="UP000283543"/>
    </source>
</evidence>
<keyword evidence="5" id="KW-0449">Lipoprotein</keyword>
<dbReference type="Pfam" id="PF00226">
    <property type="entry name" value="DnaJ"/>
    <property type="match status" value="1"/>
</dbReference>
<feature type="compositionally biased region" description="Basic and acidic residues" evidence="6">
    <location>
        <begin position="438"/>
        <end position="448"/>
    </location>
</feature>
<dbReference type="InterPro" id="IPR018253">
    <property type="entry name" value="DnaJ_domain_CS"/>
</dbReference>
<dbReference type="GO" id="GO:0005737">
    <property type="term" value="C:cytoplasm"/>
    <property type="evidence" value="ECO:0007669"/>
    <property type="project" value="UniProtKB-ARBA"/>
</dbReference>
<evidence type="ECO:0000256" key="5">
    <source>
        <dbReference type="ARBA" id="ARBA00023288"/>
    </source>
</evidence>
<dbReference type="InterPro" id="IPR036869">
    <property type="entry name" value="J_dom_sf"/>
</dbReference>
<reference evidence="9 10" key="1">
    <citation type="submission" date="2018-08" db="EMBL/GenBank/DDBJ databases">
        <title>Aphanomyces genome sequencing and annotation.</title>
        <authorList>
            <person name="Minardi D."/>
            <person name="Oidtmann B."/>
            <person name="Van Der Giezen M."/>
            <person name="Studholme D.J."/>
        </authorList>
    </citation>
    <scope>NUCLEOTIDE SEQUENCE [LARGE SCALE GENOMIC DNA]</scope>
    <source>
        <strain evidence="9 10">Si</strain>
    </source>
</reference>
<evidence type="ECO:0000256" key="3">
    <source>
        <dbReference type="ARBA" id="ARBA00023139"/>
    </source>
</evidence>
<sequence>MDPKELNLKEIAHILHDRGIVSESSPRTTRPNTDSMAPKHTKLYDVMGVAPTVTPEELKKAYRRKALQLHPDKRGNTPEAQEEFTVMKAAYDILSDPKQRDIYDMMGEDGVKLVHQYGDLRPDELLAAMLNSLAQSGPLGKCIIFSFVAVFLCFFILIPLFVCLKVDQDIGWSWLTVFTPLWILDGIYLCCVGCSFFEQAPDIHQDAEDRPSPSVRILLKLLLLLKGGLFVGFQLLVAMKLQGALPNLAMPLVFAPYFVLEGFYLVEKIIAGVLSYSAFAAATAADPSAGSGQSRSNLVLEISNSWAMSVLRLSFGVLVAFKLDHTIDTSWWITFIPVWIYIATLVVPHKADDHHHDDGASEASLGGLLCVLLMTLVFMSPFFILAYRLQSAEFSSFYVLLPWFIVVGVLLLPWLVMVLCGVLSCVCGCCCGRRSKDDVTDESGDRSSHASSANPHVV</sequence>
<dbReference type="SMART" id="SM00271">
    <property type="entry name" value="DnaJ"/>
    <property type="match status" value="1"/>
</dbReference>
<comment type="caution">
    <text evidence="9">The sequence shown here is derived from an EMBL/GenBank/DDBJ whole genome shotgun (WGS) entry which is preliminary data.</text>
</comment>
<dbReference type="CDD" id="cd06257">
    <property type="entry name" value="DnaJ"/>
    <property type="match status" value="1"/>
</dbReference>
<evidence type="ECO:0000256" key="2">
    <source>
        <dbReference type="ARBA" id="ARBA00023136"/>
    </source>
</evidence>
<feature type="transmembrane region" description="Helical" evidence="7">
    <location>
        <begin position="397"/>
        <end position="424"/>
    </location>
</feature>
<feature type="transmembrane region" description="Helical" evidence="7">
    <location>
        <begin position="217"/>
        <end position="237"/>
    </location>
</feature>
<dbReference type="InterPro" id="IPR019396">
    <property type="entry name" value="TM_Fragile-X-F-assoc"/>
</dbReference>
<dbReference type="SUPFAM" id="SSF46565">
    <property type="entry name" value="Chaperone J-domain"/>
    <property type="match status" value="1"/>
</dbReference>
<evidence type="ECO:0000256" key="1">
    <source>
        <dbReference type="ARBA" id="ARBA00004635"/>
    </source>
</evidence>
<keyword evidence="3" id="KW-0564">Palmitate</keyword>
<proteinExistence type="predicted"/>
<dbReference type="PROSITE" id="PS00636">
    <property type="entry name" value="DNAJ_1"/>
    <property type="match status" value="1"/>
</dbReference>
<dbReference type="PANTHER" id="PTHR44027">
    <property type="entry name" value="DNAJ HOMOLOG SUBFAMILY C MEMBER 5 HOMOLOG"/>
    <property type="match status" value="1"/>
</dbReference>
<dbReference type="VEuPathDB" id="FungiDB:H257_04744"/>
<accession>A0A3R6W3D9</accession>
<evidence type="ECO:0000256" key="7">
    <source>
        <dbReference type="SAM" id="Phobius"/>
    </source>
</evidence>
<feature type="transmembrane region" description="Helical" evidence="7">
    <location>
        <begin position="174"/>
        <end position="197"/>
    </location>
</feature>
<keyword evidence="7" id="KW-0812">Transmembrane</keyword>
<feature type="domain" description="J" evidence="8">
    <location>
        <begin position="42"/>
        <end position="107"/>
    </location>
</feature>
<protein>
    <recommendedName>
        <fullName evidence="8">J domain-containing protein</fullName>
    </recommendedName>
</protein>
<evidence type="ECO:0000256" key="4">
    <source>
        <dbReference type="ARBA" id="ARBA00023186"/>
    </source>
</evidence>
<dbReference type="Proteomes" id="UP000283543">
    <property type="component" value="Unassembled WGS sequence"/>
</dbReference>
<keyword evidence="2 7" id="KW-0472">Membrane</keyword>
<evidence type="ECO:0000259" key="8">
    <source>
        <dbReference type="PROSITE" id="PS50076"/>
    </source>
</evidence>
<comment type="subcellular location">
    <subcellularLocation>
        <location evidence="1">Membrane</location>
        <topology evidence="1">Lipid-anchor</topology>
    </subcellularLocation>
</comment>
<keyword evidence="7" id="KW-1133">Transmembrane helix</keyword>
<dbReference type="PRINTS" id="PR00625">
    <property type="entry name" value="JDOMAIN"/>
</dbReference>
<name>A0A3R6W3D9_APHAT</name>
<dbReference type="InterPro" id="IPR051434">
    <property type="entry name" value="DnaJ_C_subfamily_member5"/>
</dbReference>
<feature type="transmembrane region" description="Helical" evidence="7">
    <location>
        <begin position="330"/>
        <end position="351"/>
    </location>
</feature>
<dbReference type="InterPro" id="IPR001623">
    <property type="entry name" value="DnaJ_domain"/>
</dbReference>
<gene>
    <name evidence="9" type="ORF">DYB34_008715</name>
</gene>
<dbReference type="AlphaFoldDB" id="A0A3R6W3D9"/>
<feature type="compositionally biased region" description="Polar residues" evidence="6">
    <location>
        <begin position="449"/>
        <end position="458"/>
    </location>
</feature>
<evidence type="ECO:0000313" key="9">
    <source>
        <dbReference type="EMBL" id="RHY73182.1"/>
    </source>
</evidence>
<keyword evidence="4" id="KW-0143">Chaperone</keyword>
<dbReference type="EMBL" id="QUTB01002300">
    <property type="protein sequence ID" value="RHY73182.1"/>
    <property type="molecule type" value="Genomic_DNA"/>
</dbReference>
<evidence type="ECO:0000256" key="6">
    <source>
        <dbReference type="SAM" id="MobiDB-lite"/>
    </source>
</evidence>
<dbReference type="PROSITE" id="PS50076">
    <property type="entry name" value="DNAJ_2"/>
    <property type="match status" value="1"/>
</dbReference>
<feature type="transmembrane region" description="Helical" evidence="7">
    <location>
        <begin position="363"/>
        <end position="385"/>
    </location>
</feature>
<feature type="transmembrane region" description="Helical" evidence="7">
    <location>
        <begin position="142"/>
        <end position="162"/>
    </location>
</feature>
<organism evidence="9 10">
    <name type="scientific">Aphanomyces astaci</name>
    <name type="common">Crayfish plague agent</name>
    <dbReference type="NCBI Taxonomy" id="112090"/>
    <lineage>
        <taxon>Eukaryota</taxon>
        <taxon>Sar</taxon>
        <taxon>Stramenopiles</taxon>
        <taxon>Oomycota</taxon>
        <taxon>Saprolegniomycetes</taxon>
        <taxon>Saprolegniales</taxon>
        <taxon>Verrucalvaceae</taxon>
        <taxon>Aphanomyces</taxon>
    </lineage>
</organism>
<dbReference type="PANTHER" id="PTHR44027:SF7">
    <property type="entry name" value="DNAJ HOMOLOG SUBFAMILY C MEMBER 5 HOMOLOG"/>
    <property type="match status" value="1"/>
</dbReference>
<feature type="region of interest" description="Disordered" evidence="6">
    <location>
        <begin position="438"/>
        <end position="458"/>
    </location>
</feature>
<dbReference type="GO" id="GO:0016020">
    <property type="term" value="C:membrane"/>
    <property type="evidence" value="ECO:0007669"/>
    <property type="project" value="UniProtKB-SubCell"/>
</dbReference>
<dbReference type="Pfam" id="PF10269">
    <property type="entry name" value="Tmemb_185A"/>
    <property type="match status" value="1"/>
</dbReference>